<evidence type="ECO:0000259" key="9">
    <source>
        <dbReference type="PROSITE" id="PS50048"/>
    </source>
</evidence>
<sequence>MDASTVFRQVEGFGVFPPRALPQQSHHMPLPQHRFNAPSTSPHPEDHDDADSPNRIAHTLTACCRCRQRKTRCDPALPRCLPCERSGSVCEYFDTTKGKKISRYYVVRLQEKVRALEADLGQFVDEEELPRSHEDFVGPGGLVRLNDSDETPRYLGPSSGIAMVRILMEEAKRYTDSKRISELIPEVKNKRRPDDRSAESVAPRSRSFTATQPVQRRKSYPIVSAVPASSLPSRPIADRLVEVFQQRAQIFTPALHEESLAKMTDDVFAGSKDPFKNFVVRLVMATSMQKLDAQYAGLADSYYLAAIGYFEDVVRPKDLKTLQCLVLVGQYSLLTPTRTAVYYVIGLATKICQQLGFADEKTIALGADDPLTLDMRRRVSWSIRTMEYGLSQGMGRPCGFAKTDDNVDVEFFNVAKDVNITKEGILPGPPDVKKLVAVHFCKMRELQAEIRRVLYTKKPNGPKDDGHPWFLEFEDRMNRWLEASPTDPAWCKPWFSGRLHTMVVTMHRPTPQCPRPSIRSAAKCFDSSAYVIDISSKQVMGAAVDITWVFLLTLYMALNALLWSVTYPDIRQNHDREEVQNLVNIALDIIDQCADRWPGTAAASQLYSTLAKATLESYNSHETPTMSPFNAFETPPHQGDPYSPPPTDPVHNGGANPNQPIFNPPQFGQVFNTIPEQITDFSFHGNGFRQPQHPTFRSNSIFHNPASSEGNGRRFSYFPPDFNQMQTDTSVDERLSPITDVTVSPPLQSPPQQRLPSPPESMAVGSASNMNTPLLNSRMMASPNMNQPHMSAMTRNGMPPPPQQQQRQPPNFTIPPAPSHHRPAGQQPLPQATTVTDWFSPPPPFITPYTAFGGVSASLWGGPGNSPQQIFQSSGGPQFSGLPAERQGSLSHEQQAELMDVLENEGLNDIDAYLSMGFSGFPSNGDASQNMGWTS</sequence>
<accession>A0A136J560</accession>
<evidence type="ECO:0000256" key="4">
    <source>
        <dbReference type="ARBA" id="ARBA00023015"/>
    </source>
</evidence>
<feature type="domain" description="Zn(2)-C6 fungal-type" evidence="9">
    <location>
        <begin position="62"/>
        <end position="92"/>
    </location>
</feature>
<proteinExistence type="predicted"/>
<reference evidence="11" key="1">
    <citation type="submission" date="2016-02" db="EMBL/GenBank/DDBJ databases">
        <title>Draft genome sequence of Microdochium bolleyi, a fungal endophyte of beachgrass.</title>
        <authorList>
            <consortium name="DOE Joint Genome Institute"/>
            <person name="David A.S."/>
            <person name="May G."/>
            <person name="Haridas S."/>
            <person name="Lim J."/>
            <person name="Wang M."/>
            <person name="Labutti K."/>
            <person name="Lipzen A."/>
            <person name="Barry K."/>
            <person name="Grigoriev I.V."/>
        </authorList>
    </citation>
    <scope>NUCLEOTIDE SEQUENCE [LARGE SCALE GENOMIC DNA]</scope>
    <source>
        <strain evidence="11">J235TASD1</strain>
    </source>
</reference>
<dbReference type="PROSITE" id="PS50048">
    <property type="entry name" value="ZN2_CY6_FUNGAL_2"/>
    <property type="match status" value="1"/>
</dbReference>
<dbReference type="PANTHER" id="PTHR47782:SF8">
    <property type="entry name" value="ZN(II)2CYS6 TRANSCRIPTION FACTOR (EUROFUNG)"/>
    <property type="match status" value="1"/>
</dbReference>
<evidence type="ECO:0000313" key="11">
    <source>
        <dbReference type="Proteomes" id="UP000070501"/>
    </source>
</evidence>
<evidence type="ECO:0000256" key="8">
    <source>
        <dbReference type="SAM" id="MobiDB-lite"/>
    </source>
</evidence>
<evidence type="ECO:0000256" key="1">
    <source>
        <dbReference type="ARBA" id="ARBA00004123"/>
    </source>
</evidence>
<feature type="region of interest" description="Disordered" evidence="8">
    <location>
        <begin position="621"/>
        <end position="657"/>
    </location>
</feature>
<keyword evidence="6" id="KW-0804">Transcription</keyword>
<keyword evidence="11" id="KW-1185">Reference proteome</keyword>
<dbReference type="InterPro" id="IPR036864">
    <property type="entry name" value="Zn2-C6_fun-type_DNA-bd_sf"/>
</dbReference>
<feature type="compositionally biased region" description="Basic and acidic residues" evidence="8">
    <location>
        <begin position="185"/>
        <end position="198"/>
    </location>
</feature>
<keyword evidence="4" id="KW-0805">Transcription regulation</keyword>
<evidence type="ECO:0000313" key="10">
    <source>
        <dbReference type="EMBL" id="KXJ92096.1"/>
    </source>
</evidence>
<evidence type="ECO:0000256" key="5">
    <source>
        <dbReference type="ARBA" id="ARBA00023125"/>
    </source>
</evidence>
<dbReference type="AlphaFoldDB" id="A0A136J560"/>
<evidence type="ECO:0000256" key="2">
    <source>
        <dbReference type="ARBA" id="ARBA00022723"/>
    </source>
</evidence>
<feature type="region of interest" description="Disordered" evidence="8">
    <location>
        <begin position="740"/>
        <end position="835"/>
    </location>
</feature>
<evidence type="ECO:0000256" key="7">
    <source>
        <dbReference type="ARBA" id="ARBA00023242"/>
    </source>
</evidence>
<feature type="compositionally biased region" description="Low complexity" evidence="8">
    <location>
        <begin position="744"/>
        <end position="755"/>
    </location>
</feature>
<dbReference type="GO" id="GO:0043565">
    <property type="term" value="F:sequence-specific DNA binding"/>
    <property type="evidence" value="ECO:0007669"/>
    <property type="project" value="TreeGrafter"/>
</dbReference>
<dbReference type="CDD" id="cd12148">
    <property type="entry name" value="fungal_TF_MHR"/>
    <property type="match status" value="1"/>
</dbReference>
<dbReference type="SMART" id="SM00066">
    <property type="entry name" value="GAL4"/>
    <property type="match status" value="1"/>
</dbReference>
<dbReference type="GO" id="GO:0000981">
    <property type="term" value="F:DNA-binding transcription factor activity, RNA polymerase II-specific"/>
    <property type="evidence" value="ECO:0007669"/>
    <property type="project" value="InterPro"/>
</dbReference>
<dbReference type="Pfam" id="PF00172">
    <property type="entry name" value="Zn_clus"/>
    <property type="match status" value="1"/>
</dbReference>
<organism evidence="10 11">
    <name type="scientific">Microdochium bolleyi</name>
    <dbReference type="NCBI Taxonomy" id="196109"/>
    <lineage>
        <taxon>Eukaryota</taxon>
        <taxon>Fungi</taxon>
        <taxon>Dikarya</taxon>
        <taxon>Ascomycota</taxon>
        <taxon>Pezizomycotina</taxon>
        <taxon>Sordariomycetes</taxon>
        <taxon>Xylariomycetidae</taxon>
        <taxon>Xylariales</taxon>
        <taxon>Microdochiaceae</taxon>
        <taxon>Microdochium</taxon>
    </lineage>
</organism>
<feature type="compositionally biased region" description="Basic and acidic residues" evidence="8">
    <location>
        <begin position="43"/>
        <end position="52"/>
    </location>
</feature>
<dbReference type="InterPro" id="IPR007219">
    <property type="entry name" value="XnlR_reg_dom"/>
</dbReference>
<dbReference type="OrthoDB" id="5416384at2759"/>
<dbReference type="GO" id="GO:0006351">
    <property type="term" value="P:DNA-templated transcription"/>
    <property type="evidence" value="ECO:0007669"/>
    <property type="project" value="InterPro"/>
</dbReference>
<comment type="subcellular location">
    <subcellularLocation>
        <location evidence="1">Nucleus</location>
    </subcellularLocation>
</comment>
<dbReference type="EMBL" id="KQ964249">
    <property type="protein sequence ID" value="KXJ92096.1"/>
    <property type="molecule type" value="Genomic_DNA"/>
</dbReference>
<evidence type="ECO:0000256" key="6">
    <source>
        <dbReference type="ARBA" id="ARBA00023163"/>
    </source>
</evidence>
<dbReference type="GO" id="GO:0008270">
    <property type="term" value="F:zinc ion binding"/>
    <property type="evidence" value="ECO:0007669"/>
    <property type="project" value="InterPro"/>
</dbReference>
<feature type="region of interest" description="Disordered" evidence="8">
    <location>
        <begin position="17"/>
        <end position="53"/>
    </location>
</feature>
<keyword evidence="3" id="KW-0862">Zinc</keyword>
<dbReference type="GO" id="GO:0005634">
    <property type="term" value="C:nucleus"/>
    <property type="evidence" value="ECO:0007669"/>
    <property type="project" value="UniProtKB-SubCell"/>
</dbReference>
<keyword evidence="7" id="KW-0539">Nucleus</keyword>
<feature type="compositionally biased region" description="Polar residues" evidence="8">
    <location>
        <begin position="865"/>
        <end position="877"/>
    </location>
</feature>
<evidence type="ECO:0000256" key="3">
    <source>
        <dbReference type="ARBA" id="ARBA00022833"/>
    </source>
</evidence>
<dbReference type="PROSITE" id="PS00463">
    <property type="entry name" value="ZN2_CY6_FUNGAL_1"/>
    <property type="match status" value="1"/>
</dbReference>
<dbReference type="Gene3D" id="4.10.240.10">
    <property type="entry name" value="Zn(2)-C6 fungal-type DNA-binding domain"/>
    <property type="match status" value="1"/>
</dbReference>
<feature type="region of interest" description="Disordered" evidence="8">
    <location>
        <begin position="863"/>
        <end position="886"/>
    </location>
</feature>
<dbReference type="InterPro" id="IPR052202">
    <property type="entry name" value="Yeast_MetPath_Reg"/>
</dbReference>
<dbReference type="PANTHER" id="PTHR47782">
    <property type="entry name" value="ZN(II)2CYS6 TRANSCRIPTION FACTOR (EUROFUNG)-RELATED"/>
    <property type="match status" value="1"/>
</dbReference>
<dbReference type="SMART" id="SM00906">
    <property type="entry name" value="Fungal_trans"/>
    <property type="match status" value="1"/>
</dbReference>
<dbReference type="SUPFAM" id="SSF57701">
    <property type="entry name" value="Zn2/Cys6 DNA-binding domain"/>
    <property type="match status" value="1"/>
</dbReference>
<feature type="compositionally biased region" description="Polar residues" evidence="8">
    <location>
        <begin position="766"/>
        <end position="775"/>
    </location>
</feature>
<protein>
    <recommendedName>
        <fullName evidence="9">Zn(2)-C6 fungal-type domain-containing protein</fullName>
    </recommendedName>
</protein>
<dbReference type="CDD" id="cd00067">
    <property type="entry name" value="GAL4"/>
    <property type="match status" value="1"/>
</dbReference>
<dbReference type="Pfam" id="PF04082">
    <property type="entry name" value="Fungal_trans"/>
    <property type="match status" value="1"/>
</dbReference>
<dbReference type="InterPro" id="IPR001138">
    <property type="entry name" value="Zn2Cys6_DnaBD"/>
</dbReference>
<dbReference type="InParanoid" id="A0A136J560"/>
<dbReference type="STRING" id="196109.A0A136J560"/>
<dbReference type="GO" id="GO:0045944">
    <property type="term" value="P:positive regulation of transcription by RNA polymerase II"/>
    <property type="evidence" value="ECO:0007669"/>
    <property type="project" value="TreeGrafter"/>
</dbReference>
<dbReference type="Proteomes" id="UP000070501">
    <property type="component" value="Unassembled WGS sequence"/>
</dbReference>
<keyword evidence="2" id="KW-0479">Metal-binding</keyword>
<feature type="region of interest" description="Disordered" evidence="8">
    <location>
        <begin position="185"/>
        <end position="213"/>
    </location>
</feature>
<gene>
    <name evidence="10" type="ORF">Micbo1qcDRAFT_188544</name>
</gene>
<name>A0A136J560_9PEZI</name>
<keyword evidence="5" id="KW-0238">DNA-binding</keyword>